<dbReference type="InterPro" id="IPR031343">
    <property type="entry name" value="DUF5105"/>
</dbReference>
<dbReference type="OrthoDB" id="2365533at2"/>
<sequence length="210" mass="23759">MKKSFFLVIFGVIFLMLAGCKQPEDAKQAGEALIQSYIYEESTPELKAIFGIDDTSMIKENQNTFVTSIQNQFPEKSKSDLESFQQKVQKHLKKVSSYTIKVENESKEAATLEIGVKGLDTDDESVDNQINKLIAETESKVKADSSEAELDAMINEVSYKGLETMYLESPAEEKAVTVKLELKQNPDDKEKWQIVNEDVFFKNIYEAFGL</sequence>
<dbReference type="PATRIC" id="fig|1430899.3.peg.60"/>
<dbReference type="RefSeq" id="WP_007475061.1">
    <property type="nucleotide sequence ID" value="NZ_KQ130609.1"/>
</dbReference>
<name>A0A0J8GKR6_9LIST</name>
<dbReference type="Pfam" id="PF17118">
    <property type="entry name" value="DUF5105"/>
    <property type="match status" value="1"/>
</dbReference>
<dbReference type="EMBL" id="AZHO01000002">
    <property type="protein sequence ID" value="KMT61353.1"/>
    <property type="molecule type" value="Genomic_DNA"/>
</dbReference>
<comment type="caution">
    <text evidence="3">The sequence shown here is derived from an EMBL/GenBank/DDBJ whole genome shotgun (WGS) entry which is preliminary data.</text>
</comment>
<dbReference type="AlphaFoldDB" id="A0A0J8GKR6"/>
<dbReference type="PROSITE" id="PS51257">
    <property type="entry name" value="PROKAR_LIPOPROTEIN"/>
    <property type="match status" value="1"/>
</dbReference>
<protein>
    <submittedName>
        <fullName evidence="3">Lipoprotein</fullName>
    </submittedName>
</protein>
<evidence type="ECO:0000256" key="1">
    <source>
        <dbReference type="SAM" id="SignalP"/>
    </source>
</evidence>
<feature type="domain" description="DUF5105" evidence="2">
    <location>
        <begin position="21"/>
        <end position="208"/>
    </location>
</feature>
<gene>
    <name evidence="3" type="ORF">X560_0061</name>
</gene>
<evidence type="ECO:0000313" key="4">
    <source>
        <dbReference type="Proteomes" id="UP000052258"/>
    </source>
</evidence>
<reference evidence="3 4" key="1">
    <citation type="journal article" date="2015" name="Genome Biol. Evol.">
        <title>Comparative Genomics of Listeria Sensu Lato: Genus-Wide Differences in Evolutionary Dynamics and the Progressive Gain of Complex, Potentially Pathogenicity-Related Traits through Lateral Gene Transfer.</title>
        <authorList>
            <person name="Chiara M."/>
            <person name="Caruso M."/>
            <person name="D'Erchia A.M."/>
            <person name="Manzari C."/>
            <person name="Fraccalvieri R."/>
            <person name="Goffredo E."/>
            <person name="Latorre L."/>
            <person name="Miccolupo A."/>
            <person name="Padalino I."/>
            <person name="Santagada G."/>
            <person name="Chiocco D."/>
            <person name="Pesole G."/>
            <person name="Horner D.S."/>
            <person name="Parisi A."/>
        </authorList>
    </citation>
    <scope>NUCLEOTIDE SEQUENCE [LARGE SCALE GENOMIC DNA]</scope>
    <source>
        <strain evidence="3 4">1991</strain>
    </source>
</reference>
<evidence type="ECO:0000313" key="3">
    <source>
        <dbReference type="EMBL" id="KMT61353.1"/>
    </source>
</evidence>
<dbReference type="Proteomes" id="UP000052258">
    <property type="component" value="Unassembled WGS sequence"/>
</dbReference>
<organism evidence="3 4">
    <name type="scientific">Listeria fleischmannii 1991</name>
    <dbReference type="NCBI Taxonomy" id="1430899"/>
    <lineage>
        <taxon>Bacteria</taxon>
        <taxon>Bacillati</taxon>
        <taxon>Bacillota</taxon>
        <taxon>Bacilli</taxon>
        <taxon>Bacillales</taxon>
        <taxon>Listeriaceae</taxon>
        <taxon>Listeria</taxon>
    </lineage>
</organism>
<evidence type="ECO:0000259" key="2">
    <source>
        <dbReference type="Pfam" id="PF17118"/>
    </source>
</evidence>
<feature type="chain" id="PRO_5039001432" evidence="1">
    <location>
        <begin position="19"/>
        <end position="210"/>
    </location>
</feature>
<feature type="signal peptide" evidence="1">
    <location>
        <begin position="1"/>
        <end position="18"/>
    </location>
</feature>
<keyword evidence="3" id="KW-0449">Lipoprotein</keyword>
<proteinExistence type="predicted"/>
<accession>A0A0J8GKR6</accession>
<keyword evidence="4" id="KW-1185">Reference proteome</keyword>
<keyword evidence="1" id="KW-0732">Signal</keyword>